<dbReference type="Gene3D" id="3.90.470.10">
    <property type="entry name" value="Ribosomal protein L22/L17"/>
    <property type="match status" value="1"/>
</dbReference>
<dbReference type="KEGG" id="ndl:NASALF_027"/>
<reference evidence="1 2" key="1">
    <citation type="journal article" date="2013" name="Genome Biol. Evol.">
        <title>Small, smaller, smallest: the origins and evolution of ancient dual symbioses in a Phloem-feeding insect.</title>
        <authorList>
            <person name="Bennett G.M."/>
            <person name="Moran N.A."/>
        </authorList>
    </citation>
    <scope>NUCLEOTIDE SEQUENCE [LARGE SCALE GENOMIC DNA]</scope>
    <source>
        <strain evidence="1 2">ALF</strain>
    </source>
</reference>
<dbReference type="AlphaFoldDB" id="S5TE46"/>
<name>S5TE46_9PROT</name>
<dbReference type="OrthoDB" id="6183482at2"/>
<dbReference type="GO" id="GO:0006412">
    <property type="term" value="P:translation"/>
    <property type="evidence" value="ECO:0007669"/>
    <property type="project" value="InterPro"/>
</dbReference>
<dbReference type="EMBL" id="CP006059">
    <property type="protein sequence ID" value="AGS33181.1"/>
    <property type="molecule type" value="Genomic_DNA"/>
</dbReference>
<dbReference type="GO" id="GO:0005840">
    <property type="term" value="C:ribosome"/>
    <property type="evidence" value="ECO:0007669"/>
    <property type="project" value="InterPro"/>
</dbReference>
<sequence length="113" mass="14094">MIYRFFFRNLNLSFKKVKFFIKNILSISHWFFEIFVYIKQIFNKTSFTLKKIFLYIFNNLKYNNTIFNFLNLKIKNILTLKGNSFKKYNYRSKGNLNFFKKKYCNLLFVIYNY</sequence>
<protein>
    <submittedName>
        <fullName evidence="1">50S ribosomal subunit protein L22</fullName>
    </submittedName>
</protein>
<organism evidence="1 2">
    <name type="scientific">Candidatus Nasuia deltocephalinicola str. NAS-ALF</name>
    <dbReference type="NCBI Taxonomy" id="1343077"/>
    <lineage>
        <taxon>Bacteria</taxon>
        <taxon>Pseudomonadati</taxon>
        <taxon>Pseudomonadota</taxon>
        <taxon>Betaproteobacteria</taxon>
        <taxon>Candidatus Nasuia</taxon>
    </lineage>
</organism>
<dbReference type="InterPro" id="IPR036394">
    <property type="entry name" value="Ribosomal_uL22_sf"/>
</dbReference>
<dbReference type="GO" id="GO:0003735">
    <property type="term" value="F:structural constituent of ribosome"/>
    <property type="evidence" value="ECO:0007669"/>
    <property type="project" value="InterPro"/>
</dbReference>
<evidence type="ECO:0000313" key="1">
    <source>
        <dbReference type="EMBL" id="AGS33181.1"/>
    </source>
</evidence>
<gene>
    <name evidence="1" type="primary">rplV</name>
    <name evidence="1" type="ORF">NASALF_027</name>
</gene>
<dbReference type="HOGENOM" id="CLU_2128937_0_0_4"/>
<keyword evidence="2" id="KW-1185">Reference proteome</keyword>
<dbReference type="SUPFAM" id="SSF54843">
    <property type="entry name" value="Ribosomal protein L22"/>
    <property type="match status" value="1"/>
</dbReference>
<proteinExistence type="predicted"/>
<dbReference type="Proteomes" id="UP000015382">
    <property type="component" value="Chromosome"/>
</dbReference>
<accession>S5TE46</accession>
<evidence type="ECO:0000313" key="2">
    <source>
        <dbReference type="Proteomes" id="UP000015382"/>
    </source>
</evidence>